<comment type="function">
    <text evidence="3 7">Has an important function as a repair enzyme for proteins that have been inactivated by oxidation. Catalyzes the reversible oxidation-reduction of methionine sulfoxide in proteins to methionine.</text>
</comment>
<dbReference type="Pfam" id="PF01641">
    <property type="entry name" value="SelR"/>
    <property type="match status" value="1"/>
</dbReference>
<gene>
    <name evidence="7" type="primary">msrA</name>
    <name evidence="10" type="ORF">BAL341_2792</name>
</gene>
<feature type="chain" id="PRO_5019750056" description="Peptide methionine sulfoxide reductase MsrA" evidence="8">
    <location>
        <begin position="22"/>
        <end position="419"/>
    </location>
</feature>
<dbReference type="Pfam" id="PF13098">
    <property type="entry name" value="Thioredoxin_2"/>
    <property type="match status" value="1"/>
</dbReference>
<dbReference type="InterPro" id="IPR012336">
    <property type="entry name" value="Thioredoxin-like_fold"/>
</dbReference>
<name>A0A486XVF1_9GAMM</name>
<dbReference type="SUPFAM" id="SSF51316">
    <property type="entry name" value="Mss4-like"/>
    <property type="match status" value="1"/>
</dbReference>
<keyword evidence="8" id="KW-0732">Signal</keyword>
<dbReference type="PROSITE" id="PS51790">
    <property type="entry name" value="MSRB"/>
    <property type="match status" value="1"/>
</dbReference>
<dbReference type="SUPFAM" id="SSF52833">
    <property type="entry name" value="Thioredoxin-like"/>
    <property type="match status" value="1"/>
</dbReference>
<comment type="catalytic activity">
    <reaction evidence="4 7">
        <text>L-methionyl-[protein] + [thioredoxin]-disulfide + H2O = L-methionyl-(S)-S-oxide-[protein] + [thioredoxin]-dithiol</text>
        <dbReference type="Rhea" id="RHEA:14217"/>
        <dbReference type="Rhea" id="RHEA-COMP:10698"/>
        <dbReference type="Rhea" id="RHEA-COMP:10700"/>
        <dbReference type="Rhea" id="RHEA-COMP:12313"/>
        <dbReference type="Rhea" id="RHEA-COMP:12315"/>
        <dbReference type="ChEBI" id="CHEBI:15377"/>
        <dbReference type="ChEBI" id="CHEBI:16044"/>
        <dbReference type="ChEBI" id="CHEBI:29950"/>
        <dbReference type="ChEBI" id="CHEBI:44120"/>
        <dbReference type="ChEBI" id="CHEBI:50058"/>
        <dbReference type="EC" id="1.8.4.11"/>
    </reaction>
</comment>
<comment type="catalytic activity">
    <reaction evidence="5">
        <text>L-methionyl-[protein] + [thioredoxin]-disulfide + H2O = L-methionyl-(R)-S-oxide-[protein] + [thioredoxin]-dithiol</text>
        <dbReference type="Rhea" id="RHEA:24164"/>
        <dbReference type="Rhea" id="RHEA-COMP:10698"/>
        <dbReference type="Rhea" id="RHEA-COMP:10700"/>
        <dbReference type="Rhea" id="RHEA-COMP:12313"/>
        <dbReference type="Rhea" id="RHEA-COMP:12314"/>
        <dbReference type="ChEBI" id="CHEBI:15377"/>
        <dbReference type="ChEBI" id="CHEBI:16044"/>
        <dbReference type="ChEBI" id="CHEBI:29950"/>
        <dbReference type="ChEBI" id="CHEBI:45764"/>
        <dbReference type="ChEBI" id="CHEBI:50058"/>
        <dbReference type="EC" id="1.8.4.12"/>
    </reaction>
</comment>
<dbReference type="EC" id="1.8.4.11" evidence="7"/>
<evidence type="ECO:0000256" key="2">
    <source>
        <dbReference type="ARBA" id="ARBA00023268"/>
    </source>
</evidence>
<keyword evidence="1 7" id="KW-0560">Oxidoreductase</keyword>
<dbReference type="InterPro" id="IPR036509">
    <property type="entry name" value="Met_Sox_Rdtase_MsrA_sf"/>
</dbReference>
<dbReference type="GO" id="GO:0033744">
    <property type="term" value="F:L-methionine:thioredoxin-disulfide S-oxidoreductase activity"/>
    <property type="evidence" value="ECO:0007669"/>
    <property type="project" value="RHEA"/>
</dbReference>
<evidence type="ECO:0000256" key="3">
    <source>
        <dbReference type="ARBA" id="ARBA00024679"/>
    </source>
</evidence>
<evidence type="ECO:0000313" key="10">
    <source>
        <dbReference type="EMBL" id="VHO05706.1"/>
    </source>
</evidence>
<accession>A0A486XVF1</accession>
<protein>
    <recommendedName>
        <fullName evidence="7">Peptide methionine sulfoxide reductase MsrA</fullName>
        <shortName evidence="7">Protein-methionine-S-oxide reductase</shortName>
        <ecNumber evidence="7">1.8.4.11</ecNumber>
    </recommendedName>
    <alternativeName>
        <fullName evidence="7">Peptide-methionine (S)-S-oxide reductase</fullName>
        <shortName evidence="7">Peptide Met(O) reductase</shortName>
    </alternativeName>
</protein>
<dbReference type="SUPFAM" id="SSF55068">
    <property type="entry name" value="Peptide methionine sulfoxide reductase"/>
    <property type="match status" value="1"/>
</dbReference>
<sequence length="419" mass="46800">MFTQFIRLCALTMLFNGNAIAKMPATEHIDSIVVGAGCFWGVEKRFEAMPGVIDAVSGYADGNGVKPSYRVITQKRHQFNPNNHAEVVKVSFNPAQISLETLLQRYFEMHDPTQLNRQGNDIGTQYRSTILTNSQAQYDTAQQVMAAYQPLLTQAGYGAITTLIKPLREFFPAEDYHQDYIAKNPNGYCPDHSTGVRFNPQQQTQVASVDNSALQQGKQILVIDSESYCPYCEKFKAEVASKYSGDIPLHFRFASQLTGLTLKTATWATPTIILLEDGKEVFGRQGYLSPDEFYLLLGKFKLGDSEAFNVAFDEGTDSRFCQQYEIFKNTPDGVFVDKLSGAPLFDTRHRFDSGTGWLSFTQPVDGAVIEKPDNRYGMRRTEIRAKVSGIHLGHVFNDGPGGKPRYCINATVLNFLPRG</sequence>
<reference evidence="10" key="1">
    <citation type="submission" date="2019-04" db="EMBL/GenBank/DDBJ databases">
        <authorList>
            <person name="Brambilla D."/>
        </authorList>
    </citation>
    <scope>NUCLEOTIDE SEQUENCE</scope>
    <source>
        <strain evidence="10">BAL1</strain>
    </source>
</reference>
<dbReference type="EMBL" id="CAAJGR010000006">
    <property type="protein sequence ID" value="VHO05706.1"/>
    <property type="molecule type" value="Genomic_DNA"/>
</dbReference>
<feature type="domain" description="MsrB" evidence="9">
    <location>
        <begin position="296"/>
        <end position="418"/>
    </location>
</feature>
<dbReference type="InterPro" id="IPR002569">
    <property type="entry name" value="Met_Sox_Rdtase_MsrA_dom"/>
</dbReference>
<feature type="signal peptide" evidence="8">
    <location>
        <begin position="1"/>
        <end position="21"/>
    </location>
</feature>
<dbReference type="Gene3D" id="3.30.1060.10">
    <property type="entry name" value="Peptide methionine sulphoxide reductase MsrA"/>
    <property type="match status" value="1"/>
</dbReference>
<dbReference type="InterPro" id="IPR002579">
    <property type="entry name" value="Met_Sox_Rdtase_MsrB_dom"/>
</dbReference>
<organism evidence="10">
    <name type="scientific">Rheinheimera sp. BAL341</name>
    <dbReference type="NCBI Taxonomy" id="1708203"/>
    <lineage>
        <taxon>Bacteria</taxon>
        <taxon>Pseudomonadati</taxon>
        <taxon>Pseudomonadota</taxon>
        <taxon>Gammaproteobacteria</taxon>
        <taxon>Chromatiales</taxon>
        <taxon>Chromatiaceae</taxon>
        <taxon>Rheinheimera</taxon>
    </lineage>
</organism>
<dbReference type="AlphaFoldDB" id="A0A486XVF1"/>
<evidence type="ECO:0000256" key="6">
    <source>
        <dbReference type="ARBA" id="ARBA00048782"/>
    </source>
</evidence>
<dbReference type="GO" id="GO:0008113">
    <property type="term" value="F:peptide-methionine (S)-S-oxide reductase activity"/>
    <property type="evidence" value="ECO:0007669"/>
    <property type="project" value="UniProtKB-UniRule"/>
</dbReference>
<keyword evidence="2" id="KW-0511">Multifunctional enzyme</keyword>
<dbReference type="Gene3D" id="3.40.30.10">
    <property type="entry name" value="Glutaredoxin"/>
    <property type="match status" value="1"/>
</dbReference>
<dbReference type="HAMAP" id="MF_01401">
    <property type="entry name" value="MsrA"/>
    <property type="match status" value="1"/>
</dbReference>
<feature type="active site" evidence="7">
    <location>
        <position position="38"/>
    </location>
</feature>
<dbReference type="Gene3D" id="2.170.150.20">
    <property type="entry name" value="Peptide methionine sulfoxide reductase"/>
    <property type="match status" value="1"/>
</dbReference>
<evidence type="ECO:0000259" key="9">
    <source>
        <dbReference type="PROSITE" id="PS51790"/>
    </source>
</evidence>
<evidence type="ECO:0000256" key="7">
    <source>
        <dbReference type="HAMAP-Rule" id="MF_01401"/>
    </source>
</evidence>
<dbReference type="Pfam" id="PF01625">
    <property type="entry name" value="PMSR"/>
    <property type="match status" value="1"/>
</dbReference>
<evidence type="ECO:0000256" key="8">
    <source>
        <dbReference type="SAM" id="SignalP"/>
    </source>
</evidence>
<dbReference type="GO" id="GO:0033743">
    <property type="term" value="F:peptide-methionine (R)-S-oxide reductase activity"/>
    <property type="evidence" value="ECO:0007669"/>
    <property type="project" value="UniProtKB-EC"/>
</dbReference>
<dbReference type="InterPro" id="IPR036249">
    <property type="entry name" value="Thioredoxin-like_sf"/>
</dbReference>
<comment type="similarity">
    <text evidence="7">Belongs to the MsrA Met sulfoxide reductase family.</text>
</comment>
<dbReference type="NCBIfam" id="TIGR00401">
    <property type="entry name" value="msrA"/>
    <property type="match status" value="1"/>
</dbReference>
<evidence type="ECO:0000256" key="5">
    <source>
        <dbReference type="ARBA" id="ARBA00048488"/>
    </source>
</evidence>
<evidence type="ECO:0000256" key="4">
    <source>
        <dbReference type="ARBA" id="ARBA00047806"/>
    </source>
</evidence>
<dbReference type="PANTHER" id="PTHR43774">
    <property type="entry name" value="PEPTIDE METHIONINE SULFOXIDE REDUCTASE"/>
    <property type="match status" value="1"/>
</dbReference>
<dbReference type="PANTHER" id="PTHR43774:SF1">
    <property type="entry name" value="PEPTIDE METHIONINE SULFOXIDE REDUCTASE MSRA 2"/>
    <property type="match status" value="1"/>
</dbReference>
<dbReference type="InterPro" id="IPR011057">
    <property type="entry name" value="Mss4-like_sf"/>
</dbReference>
<comment type="catalytic activity">
    <reaction evidence="6 7">
        <text>[thioredoxin]-disulfide + L-methionine + H2O = L-methionine (S)-S-oxide + [thioredoxin]-dithiol</text>
        <dbReference type="Rhea" id="RHEA:19993"/>
        <dbReference type="Rhea" id="RHEA-COMP:10698"/>
        <dbReference type="Rhea" id="RHEA-COMP:10700"/>
        <dbReference type="ChEBI" id="CHEBI:15377"/>
        <dbReference type="ChEBI" id="CHEBI:29950"/>
        <dbReference type="ChEBI" id="CHEBI:50058"/>
        <dbReference type="ChEBI" id="CHEBI:57844"/>
        <dbReference type="ChEBI" id="CHEBI:58772"/>
        <dbReference type="EC" id="1.8.4.11"/>
    </reaction>
</comment>
<evidence type="ECO:0000256" key="1">
    <source>
        <dbReference type="ARBA" id="ARBA00023002"/>
    </source>
</evidence>
<proteinExistence type="inferred from homology"/>